<dbReference type="GO" id="GO:0019843">
    <property type="term" value="F:rRNA binding"/>
    <property type="evidence" value="ECO:0007669"/>
    <property type="project" value="UniProtKB-UniRule"/>
</dbReference>
<dbReference type="AlphaFoldDB" id="Q702G1"/>
<evidence type="ECO:0000256" key="3">
    <source>
        <dbReference type="ARBA" id="ARBA00022884"/>
    </source>
</evidence>
<keyword evidence="3 6" id="KW-0694">RNA-binding</keyword>
<dbReference type="InterPro" id="IPR002171">
    <property type="entry name" value="Ribosomal_uL2"/>
</dbReference>
<evidence type="ECO:0000256" key="4">
    <source>
        <dbReference type="ARBA" id="ARBA00022980"/>
    </source>
</evidence>
<evidence type="ECO:0000256" key="6">
    <source>
        <dbReference type="HAMAP-Rule" id="MF_01320"/>
    </source>
</evidence>
<dbReference type="Gene3D" id="4.10.950.10">
    <property type="entry name" value="Ribosomal protein L2, domain 3"/>
    <property type="match status" value="1"/>
</dbReference>
<evidence type="ECO:0000256" key="2">
    <source>
        <dbReference type="ARBA" id="ARBA00022730"/>
    </source>
</evidence>
<dbReference type="SUPFAM" id="SSF50249">
    <property type="entry name" value="Nucleic acid-binding proteins"/>
    <property type="match status" value="1"/>
</dbReference>
<dbReference type="SUPFAM" id="SSF50104">
    <property type="entry name" value="Translation proteins SH3-like domain"/>
    <property type="match status" value="1"/>
</dbReference>
<feature type="domain" description="Large ribosomal subunit protein uL2 RNA-binding" evidence="9">
    <location>
        <begin position="11"/>
        <end position="83"/>
    </location>
</feature>
<dbReference type="SMART" id="SM01383">
    <property type="entry name" value="Ribosomal_L2"/>
    <property type="match status" value="1"/>
</dbReference>
<dbReference type="Gene3D" id="2.30.30.30">
    <property type="match status" value="1"/>
</dbReference>
<dbReference type="PIRSF" id="PIRSF002158">
    <property type="entry name" value="Ribosomal_L2"/>
    <property type="match status" value="1"/>
</dbReference>
<reference evidence="10" key="1">
    <citation type="journal article" date="2004" name="Environ. Microbiol.">
        <title>Characterization of Large-Insert DNA Libraries from Soil for Environmental Genomic Studies of Archaea.</title>
        <authorList>
            <person name="Treusch A.H."/>
            <person name="Kletzin A."/>
            <person name="Raddatz G."/>
            <person name="Ochsenreiter T."/>
            <person name="Quaiser A."/>
            <person name="Meurer G."/>
            <person name="Schuster S.C."/>
            <person name="Schleper C."/>
        </authorList>
    </citation>
    <scope>NUCLEOTIDE SEQUENCE</scope>
</reference>
<accession>Q702G1</accession>
<dbReference type="InterPro" id="IPR022666">
    <property type="entry name" value="Ribosomal_uL2_RNA-bd_dom"/>
</dbReference>
<evidence type="ECO:0000256" key="1">
    <source>
        <dbReference type="ARBA" id="ARBA00005636"/>
    </source>
</evidence>
<dbReference type="NCBIfam" id="NF007180">
    <property type="entry name" value="PRK09612.1"/>
    <property type="match status" value="1"/>
</dbReference>
<protein>
    <recommendedName>
        <fullName evidence="6">Large ribosomal subunit protein uL2</fullName>
    </recommendedName>
</protein>
<organism evidence="10">
    <name type="scientific">uncultured crenarchaeote</name>
    <dbReference type="NCBI Taxonomy" id="29281"/>
    <lineage>
        <taxon>Archaea</taxon>
        <taxon>Thermoproteota</taxon>
        <taxon>environmental samples</taxon>
    </lineage>
</organism>
<feature type="compositionally biased region" description="Basic residues" evidence="7">
    <location>
        <begin position="233"/>
        <end position="243"/>
    </location>
</feature>
<comment type="subunit">
    <text evidence="6">Part of the 50S ribosomal subunit. Forms a bridge to the 30S subunit in the 70S ribosome.</text>
</comment>
<dbReference type="HAMAP" id="MF_01320_A">
    <property type="entry name" value="Ribosomal_uL2_A"/>
    <property type="match status" value="1"/>
</dbReference>
<comment type="function">
    <text evidence="6">One of the primary rRNA binding proteins. Required for association of the 30S and 50S subunits to form the 70S ribosome, for tRNA binding and peptide bond formation. It has been suggested to have peptidyltransferase activity; this is somewhat controversial. Makes several contacts with the 16S rRNA in the 70S ribosome.</text>
</comment>
<dbReference type="InterPro" id="IPR008991">
    <property type="entry name" value="Translation_prot_SH3-like_sf"/>
</dbReference>
<dbReference type="PANTHER" id="PTHR13691">
    <property type="entry name" value="RIBOSOMAL PROTEIN L2"/>
    <property type="match status" value="1"/>
</dbReference>
<comment type="similarity">
    <text evidence="1 6">Belongs to the universal ribosomal protein uL2 family.</text>
</comment>
<dbReference type="GO" id="GO:0002181">
    <property type="term" value="P:cytoplasmic translation"/>
    <property type="evidence" value="ECO:0007669"/>
    <property type="project" value="TreeGrafter"/>
</dbReference>
<keyword evidence="5 6" id="KW-0687">Ribonucleoprotein</keyword>
<dbReference type="Pfam" id="PF00181">
    <property type="entry name" value="Ribosomal_L2_N"/>
    <property type="match status" value="1"/>
</dbReference>
<dbReference type="SMART" id="SM01382">
    <property type="entry name" value="Ribosomal_L2_C"/>
    <property type="match status" value="1"/>
</dbReference>
<dbReference type="Gene3D" id="2.40.50.140">
    <property type="entry name" value="Nucleic acid-binding proteins"/>
    <property type="match status" value="1"/>
</dbReference>
<dbReference type="EMBL" id="AJ627420">
    <property type="protein sequence ID" value="CAF28663.1"/>
    <property type="molecule type" value="Genomic_DNA"/>
</dbReference>
<dbReference type="InterPro" id="IPR023672">
    <property type="entry name" value="Ribosomal_uL2_arc_euk"/>
</dbReference>
<feature type="domain" description="Large ribosomal subunit protein uL2 C-terminal" evidence="8">
    <location>
        <begin position="89"/>
        <end position="222"/>
    </location>
</feature>
<evidence type="ECO:0000256" key="7">
    <source>
        <dbReference type="SAM" id="MobiDB-lite"/>
    </source>
</evidence>
<dbReference type="PANTHER" id="PTHR13691:SF16">
    <property type="entry name" value="LARGE RIBOSOMAL SUBUNIT PROTEIN UL2"/>
    <property type="match status" value="1"/>
</dbReference>
<keyword evidence="2 6" id="KW-0699">rRNA-binding</keyword>
<dbReference type="GO" id="GO:0003735">
    <property type="term" value="F:structural constituent of ribosome"/>
    <property type="evidence" value="ECO:0007669"/>
    <property type="project" value="InterPro"/>
</dbReference>
<evidence type="ECO:0000313" key="10">
    <source>
        <dbReference type="EMBL" id="CAF28663.1"/>
    </source>
</evidence>
<name>Q702G1_9CREN</name>
<gene>
    <name evidence="6" type="primary">rpl2</name>
</gene>
<evidence type="ECO:0000256" key="5">
    <source>
        <dbReference type="ARBA" id="ARBA00023274"/>
    </source>
</evidence>
<sequence>MGKRTLVRRRGRGGKQFRAIIVGKISPSKYPNFKFPEKHSGSVVDIVHERGRDAPLAKVRFDNKTVSYVPATDGIAVGNSIQIGYDIPAASNNILALESIPDGTLICNMEKNIGDGGKLVKASGSSALVFSHSPQGVTVKLPSGKFITLSPNCKAMVGVVAGAGRKEKPFLRAGNRAKYMKAKGKLYPTVRGIAQAAVYHPHGGGRHQHIGHPSSVGRSTPPGAKVGNIAPRKTGRARLKDRR</sequence>
<dbReference type="GO" id="GO:0022625">
    <property type="term" value="C:cytosolic large ribosomal subunit"/>
    <property type="evidence" value="ECO:0007669"/>
    <property type="project" value="TreeGrafter"/>
</dbReference>
<dbReference type="InterPro" id="IPR012340">
    <property type="entry name" value="NA-bd_OB-fold"/>
</dbReference>
<dbReference type="Pfam" id="PF03947">
    <property type="entry name" value="Ribosomal_L2_C"/>
    <property type="match status" value="1"/>
</dbReference>
<dbReference type="FunFam" id="4.10.950.10:FF:000002">
    <property type="entry name" value="60S ribosomal protein L2"/>
    <property type="match status" value="1"/>
</dbReference>
<dbReference type="InterPro" id="IPR014722">
    <property type="entry name" value="Rib_uL2_dom2"/>
</dbReference>
<keyword evidence="4 6" id="KW-0689">Ribosomal protein</keyword>
<evidence type="ECO:0000259" key="9">
    <source>
        <dbReference type="SMART" id="SM01383"/>
    </source>
</evidence>
<dbReference type="InterPro" id="IPR022669">
    <property type="entry name" value="Ribosomal_uL2_C"/>
</dbReference>
<dbReference type="InterPro" id="IPR014726">
    <property type="entry name" value="Ribosomal_uL2_dom3"/>
</dbReference>
<evidence type="ECO:0000259" key="8">
    <source>
        <dbReference type="SMART" id="SM01382"/>
    </source>
</evidence>
<feature type="region of interest" description="Disordered" evidence="7">
    <location>
        <begin position="203"/>
        <end position="243"/>
    </location>
</feature>
<proteinExistence type="inferred from homology"/>